<dbReference type="PANTHER" id="PTHR30561">
    <property type="entry name" value="SMR FAMILY PROTON-DEPENDENT DRUG EFFLUX TRANSPORTER SUGE"/>
    <property type="match status" value="1"/>
</dbReference>
<evidence type="ECO:0000313" key="15">
    <source>
        <dbReference type="Proteomes" id="UP000249163"/>
    </source>
</evidence>
<evidence type="ECO:0000256" key="1">
    <source>
        <dbReference type="ARBA" id="ARBA00004651"/>
    </source>
</evidence>
<keyword evidence="10" id="KW-0443">Lipid metabolism</keyword>
<dbReference type="AlphaFoldDB" id="A0AAD0KPE6"/>
<dbReference type="GO" id="GO:0009103">
    <property type="term" value="P:lipopolysaccharide biosynthetic process"/>
    <property type="evidence" value="ECO:0007669"/>
    <property type="project" value="UniProtKB-KW"/>
</dbReference>
<dbReference type="GeneID" id="31573970"/>
<evidence type="ECO:0000256" key="12">
    <source>
        <dbReference type="SAM" id="Phobius"/>
    </source>
</evidence>
<dbReference type="InterPro" id="IPR000620">
    <property type="entry name" value="EamA_dom"/>
</dbReference>
<gene>
    <name evidence="14" type="ORF">CD191_27490</name>
</gene>
<dbReference type="InterPro" id="IPR037185">
    <property type="entry name" value="EmrE-like"/>
</dbReference>
<evidence type="ECO:0000256" key="9">
    <source>
        <dbReference type="ARBA" id="ARBA00022989"/>
    </source>
</evidence>
<dbReference type="EMBL" id="CP021965">
    <property type="protein sequence ID" value="AWV36924.1"/>
    <property type="molecule type" value="Genomic_DNA"/>
</dbReference>
<dbReference type="GO" id="GO:0005886">
    <property type="term" value="C:plasma membrane"/>
    <property type="evidence" value="ECO:0007669"/>
    <property type="project" value="UniProtKB-SubCell"/>
</dbReference>
<dbReference type="PANTHER" id="PTHR30561:SF9">
    <property type="entry name" value="4-AMINO-4-DEOXY-L-ARABINOSE-PHOSPHOUNDECAPRENOL FLIPPASE SUBUNIT ARNF-RELATED"/>
    <property type="match status" value="1"/>
</dbReference>
<sequence length="103" mass="11294">MLASGQIFFKLGLEKMGGVSLNNAWKALFNIQIIAGLLLYVFATLVWFVVLSRVPLSVAYPVQSIAYVLGLLAALFIFNEPVSLMKWLGMIVIMVGVFVIAVD</sequence>
<reference evidence="14 15" key="1">
    <citation type="submission" date="2017-06" db="EMBL/GenBank/DDBJ databases">
        <title>Complete genome sequence of Paenibacillus odorifer CBA7130.</title>
        <authorList>
            <person name="Nam Y.-D."/>
            <person name="Kang J."/>
            <person name="Chung W.-H."/>
        </authorList>
    </citation>
    <scope>NUCLEOTIDE SEQUENCE [LARGE SCALE GENOMIC DNA]</scope>
    <source>
        <strain evidence="14 15">CBA7130</strain>
    </source>
</reference>
<dbReference type="Proteomes" id="UP000249163">
    <property type="component" value="Chromosome"/>
</dbReference>
<comment type="subcellular location">
    <subcellularLocation>
        <location evidence="1">Cell membrane</location>
        <topology evidence="1">Multi-pass membrane protein</topology>
    </subcellularLocation>
</comment>
<evidence type="ECO:0000256" key="8">
    <source>
        <dbReference type="ARBA" id="ARBA00022985"/>
    </source>
</evidence>
<evidence type="ECO:0000259" key="13">
    <source>
        <dbReference type="Pfam" id="PF00892"/>
    </source>
</evidence>
<feature type="domain" description="EamA" evidence="13">
    <location>
        <begin position="25"/>
        <end position="101"/>
    </location>
</feature>
<keyword evidence="6" id="KW-0441">Lipid A biosynthesis</keyword>
<keyword evidence="9 12" id="KW-1133">Transmembrane helix</keyword>
<evidence type="ECO:0000313" key="14">
    <source>
        <dbReference type="EMBL" id="AWV36924.1"/>
    </source>
</evidence>
<dbReference type="InterPro" id="IPR000390">
    <property type="entry name" value="Small_drug/metabolite_transptr"/>
</dbReference>
<feature type="transmembrane region" description="Helical" evidence="12">
    <location>
        <begin position="84"/>
        <end position="102"/>
    </location>
</feature>
<feature type="transmembrane region" description="Helical" evidence="12">
    <location>
        <begin position="58"/>
        <end position="78"/>
    </location>
</feature>
<evidence type="ECO:0000256" key="4">
    <source>
        <dbReference type="ARBA" id="ARBA00022516"/>
    </source>
</evidence>
<dbReference type="SUPFAM" id="SSF103481">
    <property type="entry name" value="Multidrug resistance efflux transporter EmrE"/>
    <property type="match status" value="1"/>
</dbReference>
<dbReference type="RefSeq" id="WP_052097543.1">
    <property type="nucleotide sequence ID" value="NZ_CP009428.1"/>
</dbReference>
<dbReference type="Gene3D" id="1.10.3730.20">
    <property type="match status" value="1"/>
</dbReference>
<evidence type="ECO:0000256" key="7">
    <source>
        <dbReference type="ARBA" id="ARBA00022692"/>
    </source>
</evidence>
<keyword evidence="11 12" id="KW-0472">Membrane</keyword>
<proteinExistence type="inferred from homology"/>
<organism evidence="14 15">
    <name type="scientific">Paenibacillus odorifer</name>
    <dbReference type="NCBI Taxonomy" id="189426"/>
    <lineage>
        <taxon>Bacteria</taxon>
        <taxon>Bacillati</taxon>
        <taxon>Bacillota</taxon>
        <taxon>Bacilli</taxon>
        <taxon>Bacillales</taxon>
        <taxon>Paenibacillaceae</taxon>
        <taxon>Paenibacillus</taxon>
    </lineage>
</organism>
<evidence type="ECO:0000256" key="5">
    <source>
        <dbReference type="ARBA" id="ARBA00022519"/>
    </source>
</evidence>
<evidence type="ECO:0000256" key="2">
    <source>
        <dbReference type="ARBA" id="ARBA00007362"/>
    </source>
</evidence>
<dbReference type="GO" id="GO:0022857">
    <property type="term" value="F:transmembrane transporter activity"/>
    <property type="evidence" value="ECO:0007669"/>
    <property type="project" value="InterPro"/>
</dbReference>
<name>A0AAD0KPE6_9BACL</name>
<evidence type="ECO:0000256" key="3">
    <source>
        <dbReference type="ARBA" id="ARBA00022475"/>
    </source>
</evidence>
<keyword evidence="4" id="KW-0444">Lipid biosynthesis</keyword>
<keyword evidence="3" id="KW-1003">Cell membrane</keyword>
<keyword evidence="7 12" id="KW-0812">Transmembrane</keyword>
<accession>A0AAD0KPE6</accession>
<keyword evidence="5" id="KW-0997">Cell inner membrane</keyword>
<feature type="transmembrane region" description="Helical" evidence="12">
    <location>
        <begin position="29"/>
        <end position="51"/>
    </location>
</feature>
<protein>
    <recommendedName>
        <fullName evidence="13">EamA domain-containing protein</fullName>
    </recommendedName>
</protein>
<evidence type="ECO:0000256" key="6">
    <source>
        <dbReference type="ARBA" id="ARBA00022556"/>
    </source>
</evidence>
<keyword evidence="8" id="KW-0448">Lipopolysaccharide biosynthesis</keyword>
<evidence type="ECO:0000256" key="11">
    <source>
        <dbReference type="ARBA" id="ARBA00023136"/>
    </source>
</evidence>
<comment type="similarity">
    <text evidence="2">Belongs to the EamA transporter family.</text>
</comment>
<evidence type="ECO:0000256" key="10">
    <source>
        <dbReference type="ARBA" id="ARBA00023098"/>
    </source>
</evidence>
<dbReference type="Pfam" id="PF00892">
    <property type="entry name" value="EamA"/>
    <property type="match status" value="1"/>
</dbReference>